<keyword evidence="3" id="KW-1185">Reference proteome</keyword>
<keyword evidence="1" id="KW-0472">Membrane</keyword>
<evidence type="ECO:0000313" key="2">
    <source>
        <dbReference type="EMBL" id="MBA2871695.1"/>
    </source>
</evidence>
<dbReference type="Proteomes" id="UP000580891">
    <property type="component" value="Unassembled WGS sequence"/>
</dbReference>
<keyword evidence="1" id="KW-1133">Transmembrane helix</keyword>
<name>A0A7V9Z0I4_9BACL</name>
<feature type="transmembrane region" description="Helical" evidence="1">
    <location>
        <begin position="37"/>
        <end position="54"/>
    </location>
</feature>
<organism evidence="2 3">
    <name type="scientific">[Anoxybacillus] calidus</name>
    <dbReference type="NCBI Taxonomy" id="575178"/>
    <lineage>
        <taxon>Bacteria</taxon>
        <taxon>Bacillati</taxon>
        <taxon>Bacillota</taxon>
        <taxon>Bacilli</taxon>
        <taxon>Bacillales</taxon>
        <taxon>Anoxybacillaceae</taxon>
        <taxon>Paranoxybacillus</taxon>
    </lineage>
</organism>
<accession>A0A7V9Z0I4</accession>
<comment type="caution">
    <text evidence="2">The sequence shown here is derived from an EMBL/GenBank/DDBJ whole genome shotgun (WGS) entry which is preliminary data.</text>
</comment>
<evidence type="ECO:0000313" key="3">
    <source>
        <dbReference type="Proteomes" id="UP000580891"/>
    </source>
</evidence>
<protein>
    <submittedName>
        <fullName evidence="2">Uncharacterized protein</fullName>
    </submittedName>
</protein>
<proteinExistence type="predicted"/>
<keyword evidence="1" id="KW-0812">Transmembrane</keyword>
<gene>
    <name evidence="2" type="ORF">HNQ85_001970</name>
</gene>
<sequence>MLQGSFYWFLKWKYLKDRNTSAIPAKYLYTFKILKRVNIFLLFITPFLFIYDLFIQDFPLPLCGLAIGMFIYFFLSFFSVIEYVNYYHIRLSYSHFNEIISLKKTKAIHSVKGLKDNRMKYDSCSKIYNQSL</sequence>
<reference evidence="2 3" key="1">
    <citation type="submission" date="2020-07" db="EMBL/GenBank/DDBJ databases">
        <title>Genomic Encyclopedia of Type Strains, Phase IV (KMG-IV): sequencing the most valuable type-strain genomes for metagenomic binning, comparative biology and taxonomic classification.</title>
        <authorList>
            <person name="Goeker M."/>
        </authorList>
    </citation>
    <scope>NUCLEOTIDE SEQUENCE [LARGE SCALE GENOMIC DNA]</scope>
    <source>
        <strain evidence="2 3">DSM 25220</strain>
    </source>
</reference>
<dbReference type="AlphaFoldDB" id="A0A7V9Z0I4"/>
<evidence type="ECO:0000256" key="1">
    <source>
        <dbReference type="SAM" id="Phobius"/>
    </source>
</evidence>
<dbReference type="EMBL" id="JACDUU010000004">
    <property type="protein sequence ID" value="MBA2871695.1"/>
    <property type="molecule type" value="Genomic_DNA"/>
</dbReference>
<feature type="transmembrane region" description="Helical" evidence="1">
    <location>
        <begin position="66"/>
        <end position="86"/>
    </location>
</feature>